<reference evidence="3 4" key="1">
    <citation type="submission" date="2021-02" db="EMBL/GenBank/DDBJ databases">
        <title>Complete genome of Desulfoluna sp. strain ASN36.</title>
        <authorList>
            <person name="Takahashi A."/>
            <person name="Kojima H."/>
            <person name="Fukui M."/>
        </authorList>
    </citation>
    <scope>NUCLEOTIDE SEQUENCE [LARGE SCALE GENOMIC DNA]</scope>
    <source>
        <strain evidence="3 4">ASN36</strain>
    </source>
</reference>
<evidence type="ECO:0000259" key="2">
    <source>
        <dbReference type="Pfam" id="PF03372"/>
    </source>
</evidence>
<sequence>MVVRSEIWARLLAGFFLFLFLQAPPASAQQQFRLVSYNVENLFDLTRNGSEYTGYIPHTGYGWNETAVKVKYANIASVLAEIGAHVAVLSEVENAEALRLLQDFLTTAGHPMAHGAVSKRPTTVRCAVLSTFPITEVHEVTAGQERRSILRVTLDIQGTAVMVYANHWKSKRGPESRRLPYARALAADIATLPPQTDYILAGDFNSDHNEWLSFLGEPRLNDTLGRTGINHLLGTMYNEAMATEEGVQKGQGSHYDLWMELSPNRRWSYNFFGKKGSLDHILLPAAMYDDRGVSYVDGSFGRHAPDRLFHNGGIYRWQRAKKGQGRHLGRGYSDHLPIYADFIVGPFVAARGDDSDRENPASAMPRMDKSVADLYNLPLGPANYRISGVVVLYKAGLNAVVKAPQGRAIYLYKAGEALEPGWVVDLTVTRLNDYYGLREVTSVADVVTHGKTNPEPLFLKVNGNVDLRESDRVNEVVDKVCGLYRGGWLRYGSGRSVRVYTVKGIKRPKNDTRICLSRVRIGFHKHPELVVDSQRQIVAGP</sequence>
<name>A0ABM7PGR3_9BACT</name>
<evidence type="ECO:0000313" key="3">
    <source>
        <dbReference type="EMBL" id="BCS96300.1"/>
    </source>
</evidence>
<organism evidence="3 4">
    <name type="scientific">Desulfoluna limicola</name>
    <dbReference type="NCBI Taxonomy" id="2810562"/>
    <lineage>
        <taxon>Bacteria</taxon>
        <taxon>Pseudomonadati</taxon>
        <taxon>Thermodesulfobacteriota</taxon>
        <taxon>Desulfobacteria</taxon>
        <taxon>Desulfobacterales</taxon>
        <taxon>Desulfolunaceae</taxon>
        <taxon>Desulfoluna</taxon>
    </lineage>
</organism>
<feature type="chain" id="PRO_5047237447" description="Endonuclease/exonuclease/phosphatase domain-containing protein" evidence="1">
    <location>
        <begin position="29"/>
        <end position="541"/>
    </location>
</feature>
<keyword evidence="4" id="KW-1185">Reference proteome</keyword>
<keyword evidence="1" id="KW-0732">Signal</keyword>
<dbReference type="EMBL" id="AP024488">
    <property type="protein sequence ID" value="BCS96300.1"/>
    <property type="molecule type" value="Genomic_DNA"/>
</dbReference>
<gene>
    <name evidence="3" type="ORF">DSLASN_19320</name>
</gene>
<protein>
    <recommendedName>
        <fullName evidence="2">Endonuclease/exonuclease/phosphatase domain-containing protein</fullName>
    </recommendedName>
</protein>
<proteinExistence type="predicted"/>
<dbReference type="InterPro" id="IPR036691">
    <property type="entry name" value="Endo/exonu/phosph_ase_sf"/>
</dbReference>
<feature type="signal peptide" evidence="1">
    <location>
        <begin position="1"/>
        <end position="28"/>
    </location>
</feature>
<dbReference type="Proteomes" id="UP001320148">
    <property type="component" value="Chromosome"/>
</dbReference>
<evidence type="ECO:0000313" key="4">
    <source>
        <dbReference type="Proteomes" id="UP001320148"/>
    </source>
</evidence>
<dbReference type="Pfam" id="PF03372">
    <property type="entry name" value="Exo_endo_phos"/>
    <property type="match status" value="1"/>
</dbReference>
<dbReference type="PANTHER" id="PTHR42834">
    <property type="entry name" value="ENDONUCLEASE/EXONUCLEASE/PHOSPHATASE FAMILY PROTEIN (AFU_ORTHOLOGUE AFUA_3G09210)"/>
    <property type="match status" value="1"/>
</dbReference>
<dbReference type="PANTHER" id="PTHR42834:SF1">
    <property type="entry name" value="ENDONUCLEASE_EXONUCLEASE_PHOSPHATASE FAMILY PROTEIN (AFU_ORTHOLOGUE AFUA_3G09210)"/>
    <property type="match status" value="1"/>
</dbReference>
<evidence type="ECO:0000256" key="1">
    <source>
        <dbReference type="SAM" id="SignalP"/>
    </source>
</evidence>
<feature type="domain" description="Endonuclease/exonuclease/phosphatase" evidence="2">
    <location>
        <begin position="41"/>
        <end position="292"/>
    </location>
</feature>
<dbReference type="Gene3D" id="3.60.10.10">
    <property type="entry name" value="Endonuclease/exonuclease/phosphatase"/>
    <property type="match status" value="1"/>
</dbReference>
<dbReference type="InterPro" id="IPR005135">
    <property type="entry name" value="Endo/exonuclease/phosphatase"/>
</dbReference>
<dbReference type="SUPFAM" id="SSF56219">
    <property type="entry name" value="DNase I-like"/>
    <property type="match status" value="1"/>
</dbReference>
<accession>A0ABM7PGR3</accession>